<proteinExistence type="predicted"/>
<dbReference type="PANTHER" id="PTHR11815">
    <property type="entry name" value="SUCCINYL-COA SYNTHETASE BETA CHAIN"/>
    <property type="match status" value="1"/>
</dbReference>
<evidence type="ECO:0000313" key="4">
    <source>
        <dbReference type="Proteomes" id="UP001629113"/>
    </source>
</evidence>
<dbReference type="Pfam" id="PF00549">
    <property type="entry name" value="Ligase_CoA"/>
    <property type="match status" value="2"/>
</dbReference>
<reference evidence="3 4" key="1">
    <citation type="submission" date="2024-06" db="EMBL/GenBank/DDBJ databases">
        <title>Complete genome of Phlyctema vagabunda strain 19-DSS-EL-015.</title>
        <authorList>
            <person name="Fiorenzani C."/>
        </authorList>
    </citation>
    <scope>NUCLEOTIDE SEQUENCE [LARGE SCALE GENOMIC DNA]</scope>
    <source>
        <strain evidence="3 4">19-DSS-EL-015</strain>
    </source>
</reference>
<dbReference type="EMBL" id="JBFCZG010000006">
    <property type="protein sequence ID" value="KAL3420697.1"/>
    <property type="molecule type" value="Genomic_DNA"/>
</dbReference>
<evidence type="ECO:0000313" key="3">
    <source>
        <dbReference type="EMBL" id="KAL3420697.1"/>
    </source>
</evidence>
<accession>A0ABR4PC08</accession>
<dbReference type="SUPFAM" id="SSF52210">
    <property type="entry name" value="Succinyl-CoA synthetase domains"/>
    <property type="match status" value="2"/>
</dbReference>
<dbReference type="PRINTS" id="PR01798">
    <property type="entry name" value="SCOASYNTHASE"/>
</dbReference>
<organism evidence="3 4">
    <name type="scientific">Phlyctema vagabunda</name>
    <dbReference type="NCBI Taxonomy" id="108571"/>
    <lineage>
        <taxon>Eukaryota</taxon>
        <taxon>Fungi</taxon>
        <taxon>Dikarya</taxon>
        <taxon>Ascomycota</taxon>
        <taxon>Pezizomycotina</taxon>
        <taxon>Leotiomycetes</taxon>
        <taxon>Helotiales</taxon>
        <taxon>Dermateaceae</taxon>
        <taxon>Phlyctema</taxon>
    </lineage>
</organism>
<gene>
    <name evidence="3" type="ORF">PVAG01_07142</name>
</gene>
<sequence length="456" mass="49592">MGGDVIAGTNFVDVLEVFEKDDDTEGIVLIGEIGGTAEMDAAAWIKSYHERTSNPKPISALVGGVNAVPGRVFGHAGAFISPGEPDALTKSKALSDVGVTIVDHPSRFGSTMKTLLEKSVKGGNTIQKRGLHSLNRTSRPRATSPKVLRFQKRSLYIRGDLALNMLRQSGVNASEYSGQGKQRLLAISVDRTNRCPCVVASPTVDPDQIYTRSKKFPFDYREGLKEDDIKAISLHLELEQSSRDSLPKLTQALLDIFMKKEAFLVETKFVERLGELKVTDARFGFDDAAYRSAKRQADVHALRRVEDEDPTEVEAEKDGIVYIKLHGSGTIGTLVNGAGLAMNVVDKLGGRSTNFLDTGGKATSETIKRSFQAVLQDQRAKVVFVNIFGGLTMGDMIARGILLAFRDLDMSLPVVVRIRGTNEAEGQRIIAESGLPLYAYQDFDEAAAKAVELADG</sequence>
<dbReference type="Proteomes" id="UP001629113">
    <property type="component" value="Unassembled WGS sequence"/>
</dbReference>
<dbReference type="InterPro" id="IPR016102">
    <property type="entry name" value="Succinyl-CoA_synth-like"/>
</dbReference>
<dbReference type="Gene3D" id="3.40.50.261">
    <property type="entry name" value="Succinyl-CoA synthetase domains"/>
    <property type="match status" value="2"/>
</dbReference>
<dbReference type="Gene3D" id="3.30.470.20">
    <property type="entry name" value="ATP-grasp fold, B domain"/>
    <property type="match status" value="1"/>
</dbReference>
<protein>
    <recommendedName>
        <fullName evidence="2">ATP-citrate synthase/succinyl-CoA ligase C-terminal domain-containing protein</fullName>
    </recommendedName>
</protein>
<keyword evidence="4" id="KW-1185">Reference proteome</keyword>
<evidence type="ECO:0000259" key="2">
    <source>
        <dbReference type="Pfam" id="PF00549"/>
    </source>
</evidence>
<dbReference type="InterPro" id="IPR005811">
    <property type="entry name" value="SUCC_ACL_C"/>
</dbReference>
<dbReference type="PANTHER" id="PTHR11815:SF10">
    <property type="entry name" value="SUCCINATE--COA LIGASE [GDP-FORMING] SUBUNIT BETA, MITOCHONDRIAL"/>
    <property type="match status" value="1"/>
</dbReference>
<comment type="caution">
    <text evidence="3">The sequence shown here is derived from an EMBL/GenBank/DDBJ whole genome shotgun (WGS) entry which is preliminary data.</text>
</comment>
<feature type="domain" description="ATP-citrate synthase/succinyl-CoA ligase C-terminal" evidence="2">
    <location>
        <begin position="334"/>
        <end position="451"/>
    </location>
</feature>
<evidence type="ECO:0000256" key="1">
    <source>
        <dbReference type="ARBA" id="ARBA00022741"/>
    </source>
</evidence>
<keyword evidence="1" id="KW-0547">Nucleotide-binding</keyword>
<feature type="domain" description="ATP-citrate synthase/succinyl-CoA ligase C-terminal" evidence="2">
    <location>
        <begin position="1"/>
        <end position="97"/>
    </location>
</feature>
<name>A0ABR4PC08_9HELO</name>